<feature type="compositionally biased region" description="Polar residues" evidence="15">
    <location>
        <begin position="663"/>
        <end position="679"/>
    </location>
</feature>
<comment type="subcellular location">
    <subcellularLocation>
        <location evidence="1">Membrane</location>
    </subcellularLocation>
</comment>
<dbReference type="PANTHER" id="PTHR10807:SF75">
    <property type="entry name" value="PHOSPHATIDYLINOSITOL-3-PHOSPHATE PHOSPHATASE"/>
    <property type="match status" value="1"/>
</dbReference>
<reference evidence="18 19" key="1">
    <citation type="journal article" date="2017" name="PLoS Biol.">
        <title>The sea cucumber genome provides insights into morphological evolution and visceral regeneration.</title>
        <authorList>
            <person name="Zhang X."/>
            <person name="Sun L."/>
            <person name="Yuan J."/>
            <person name="Sun Y."/>
            <person name="Gao Y."/>
            <person name="Zhang L."/>
            <person name="Li S."/>
            <person name="Dai H."/>
            <person name="Hamel J.F."/>
            <person name="Liu C."/>
            <person name="Yu Y."/>
            <person name="Liu S."/>
            <person name="Lin W."/>
            <person name="Guo K."/>
            <person name="Jin S."/>
            <person name="Xu P."/>
            <person name="Storey K.B."/>
            <person name="Huan P."/>
            <person name="Zhang T."/>
            <person name="Zhou Y."/>
            <person name="Zhang J."/>
            <person name="Lin C."/>
            <person name="Li X."/>
            <person name="Xing L."/>
            <person name="Huo D."/>
            <person name="Sun M."/>
            <person name="Wang L."/>
            <person name="Mercier A."/>
            <person name="Li F."/>
            <person name="Yang H."/>
            <person name="Xiang J."/>
        </authorList>
    </citation>
    <scope>NUCLEOTIDE SEQUENCE [LARGE SCALE GENOMIC DNA]</scope>
    <source>
        <strain evidence="18">Shaxun</strain>
        <tissue evidence="18">Muscle</tissue>
    </source>
</reference>
<dbReference type="STRING" id="307972.A0A2G8K3W4"/>
<dbReference type="PROSITE" id="PS51339">
    <property type="entry name" value="PPASE_MYOTUBULARIN"/>
    <property type="match status" value="1"/>
</dbReference>
<keyword evidence="7" id="KW-0862">Zinc</keyword>
<keyword evidence="9" id="KW-0472">Membrane</keyword>
<evidence type="ECO:0000256" key="9">
    <source>
        <dbReference type="ARBA" id="ARBA00023136"/>
    </source>
</evidence>
<dbReference type="InterPro" id="IPR011011">
    <property type="entry name" value="Znf_FYVE_PHD"/>
</dbReference>
<feature type="compositionally biased region" description="Basic and acidic residues" evidence="15">
    <location>
        <begin position="16"/>
        <end position="35"/>
    </location>
</feature>
<dbReference type="SMART" id="SM00404">
    <property type="entry name" value="PTPc_motif"/>
    <property type="match status" value="1"/>
</dbReference>
<dbReference type="SUPFAM" id="SSF50729">
    <property type="entry name" value="PH domain-like"/>
    <property type="match status" value="1"/>
</dbReference>
<evidence type="ECO:0000256" key="3">
    <source>
        <dbReference type="ARBA" id="ARBA00012903"/>
    </source>
</evidence>
<dbReference type="EMBL" id="MRZV01000910">
    <property type="protein sequence ID" value="PIK42706.1"/>
    <property type="molecule type" value="Genomic_DNA"/>
</dbReference>
<dbReference type="Pfam" id="PF01363">
    <property type="entry name" value="FYVE"/>
    <property type="match status" value="1"/>
</dbReference>
<dbReference type="GO" id="GO:0019903">
    <property type="term" value="F:protein phosphatase binding"/>
    <property type="evidence" value="ECO:0007669"/>
    <property type="project" value="TreeGrafter"/>
</dbReference>
<dbReference type="SUPFAM" id="SSF52799">
    <property type="entry name" value="(Phosphotyrosine protein) phosphatases II"/>
    <property type="match status" value="1"/>
</dbReference>
<feature type="coiled-coil region" evidence="14">
    <location>
        <begin position="899"/>
        <end position="926"/>
    </location>
</feature>
<evidence type="ECO:0000256" key="13">
    <source>
        <dbReference type="PROSITE-ProRule" id="PRU00091"/>
    </source>
</evidence>
<dbReference type="InterPro" id="IPR003595">
    <property type="entry name" value="Tyr_Pase_cat"/>
</dbReference>
<dbReference type="InterPro" id="IPR017455">
    <property type="entry name" value="Znf_FYVE-rel"/>
</dbReference>
<evidence type="ECO:0000256" key="12">
    <source>
        <dbReference type="PIRSR" id="PIRSR630564-2"/>
    </source>
</evidence>
<evidence type="ECO:0000256" key="14">
    <source>
        <dbReference type="SAM" id="Coils"/>
    </source>
</evidence>
<feature type="compositionally biased region" description="Basic and acidic residues" evidence="15">
    <location>
        <begin position="800"/>
        <end position="823"/>
    </location>
</feature>
<dbReference type="OrthoDB" id="271628at2759"/>
<feature type="region of interest" description="Disordered" evidence="15">
    <location>
        <begin position="1"/>
        <end position="35"/>
    </location>
</feature>
<accession>A0A2G8K3W4</accession>
<proteinExistence type="inferred from homology"/>
<dbReference type="GO" id="GO:0016020">
    <property type="term" value="C:membrane"/>
    <property type="evidence" value="ECO:0007669"/>
    <property type="project" value="UniProtKB-SubCell"/>
</dbReference>
<evidence type="ECO:0000313" key="18">
    <source>
        <dbReference type="EMBL" id="PIK42706.1"/>
    </source>
</evidence>
<dbReference type="Pfam" id="PF06602">
    <property type="entry name" value="Myotub-related"/>
    <property type="match status" value="1"/>
</dbReference>
<keyword evidence="4" id="KW-0479">Metal-binding</keyword>
<dbReference type="GO" id="GO:0004438">
    <property type="term" value="F:phosphatidylinositol-3-phosphate phosphatase activity"/>
    <property type="evidence" value="ECO:0007669"/>
    <property type="project" value="TreeGrafter"/>
</dbReference>
<dbReference type="InterPro" id="IPR029021">
    <property type="entry name" value="Prot-tyrosine_phosphatase-like"/>
</dbReference>
<sequence length="1076" mass="122910">MESSMCYLTQDDAEEQDHTKLDPRDSYEKPPIYKEDPDLEVPYPLLCGEHVLRIGKTTEAIFILSKYRFFVKYKNSFTNIPVRLIEQLEVREHFLIIQCKDGKTYKVKFSSDAHCLEWSGLLQDSSHPPKLLTDFFAFCFHAWCFSEKGDGKQAPGMDFLKPGNAFEYDFSKERDRLGFNIGDGWRVYKNTDFKHSTTYPEQHIVPAKIKDEDIRKICKFRSKGRFPSVVWRHPRNGAVIVRCGQPEVSVFNWRCKEDERLIDSFLQACSTDGFQRCGPSIMNGHAVSSDKESNLQLSKASLSPSKRVLILDLRSYASAYANKLKGGGYEYEDYYETSETLFMGLVNIHSIRKSFQSLRTLCSSATESSSNWLSKLESTEWLNHLALLLKSAHVVVNGVHKEGRPIVIHCTDGWDRTTQVVGLAEIMLDPYYRTLEGIQVLIEREWLDFGHQFATRCGNDTNDNDLNGRSPVFLQWLDCLHQLIKQFPTAFEFNETFLIKLAEHVYSCLFGTFLCNTKKERLDCVVQENTCSVWAILQVEALTNKNFLFDPKTDHVLHPSWNICDLHFWSKLFMSESSRSEVEDGSTWAHSETSGIGSPKLPRTRSFDDIHKTVCEDGERRASFVETTSLARTSSDPNLSDLRLEEFVGTPPKGTYMISSTEVESKGGTQESDWSNDQVETAHSDKNEKIEYKTDEHGIQDRAEDNSKIMREDSTLLQSLRREEVIQEIHMQSSTDTVTEETPRDAPPPPTLAMCNGYHSEELTGIEDGDRNHNNSENHLVLKKSSNISTSTSDISNSHIECRSRRLRNRSSDPKEVTRDGESSLRNLRIKSSESHNHVRVKDRNGLSTSPTSLFRSRCFSGPRSPSDRNCPLRIGKHLDEDGLTNISSANHRRLVEIMIISENEKETLREEIFELREQLKRCQVDCWHDYHGLSDKPASCEVATNLTVEDDELTPSSVPNSLHSDASWEQLDDRDQSQTLWVPDHAVTHCPCGHKFNLITRRHHCRNCGRIFCGTCSNFFIAIPREQLFHPQRVCSQCHSSLEEQQPQSSRLCSSQTSLDKDGNFMKAVTVIGQG</sequence>
<comment type="similarity">
    <text evidence="2">Belongs to the protein-tyrosine phosphatase family. Non-receptor class myotubularin subfamily.</text>
</comment>
<feature type="region of interest" description="Disordered" evidence="15">
    <location>
        <begin position="585"/>
        <end position="604"/>
    </location>
</feature>
<dbReference type="AlphaFoldDB" id="A0A2G8K3W4"/>
<dbReference type="EC" id="3.1.3.95" evidence="3"/>
<feature type="active site" description="Phosphocysteine intermediate" evidence="11">
    <location>
        <position position="410"/>
    </location>
</feature>
<dbReference type="GO" id="GO:0010506">
    <property type="term" value="P:regulation of autophagy"/>
    <property type="evidence" value="ECO:0007669"/>
    <property type="project" value="TreeGrafter"/>
</dbReference>
<evidence type="ECO:0000259" key="17">
    <source>
        <dbReference type="PROSITE" id="PS51339"/>
    </source>
</evidence>
<evidence type="ECO:0000256" key="7">
    <source>
        <dbReference type="ARBA" id="ARBA00022833"/>
    </source>
</evidence>
<dbReference type="InterPro" id="IPR010569">
    <property type="entry name" value="Myotubularin-like_Pase_dom"/>
</dbReference>
<gene>
    <name evidence="18" type="ORF">BSL78_20430</name>
</gene>
<dbReference type="PROSITE" id="PS50178">
    <property type="entry name" value="ZF_FYVE"/>
    <property type="match status" value="1"/>
</dbReference>
<feature type="region of interest" description="Disordered" evidence="15">
    <location>
        <begin position="663"/>
        <end position="683"/>
    </location>
</feature>
<evidence type="ECO:0000256" key="6">
    <source>
        <dbReference type="ARBA" id="ARBA00022801"/>
    </source>
</evidence>
<evidence type="ECO:0000256" key="11">
    <source>
        <dbReference type="PIRSR" id="PIRSR630564-1"/>
    </source>
</evidence>
<keyword evidence="8" id="KW-0443">Lipid metabolism</keyword>
<protein>
    <recommendedName>
        <fullName evidence="3">phosphatidylinositol-3,5-bisphosphate 3-phosphatase</fullName>
        <ecNumber evidence="3">3.1.3.95</ecNumber>
    </recommendedName>
    <alternativeName>
        <fullName evidence="10">Phosphatidylinositol-3,5-bisphosphate 3-phosphatase</fullName>
    </alternativeName>
</protein>
<feature type="binding site" evidence="12">
    <location>
        <begin position="322"/>
        <end position="325"/>
    </location>
    <ligand>
        <name>substrate</name>
    </ligand>
</feature>
<dbReference type="SUPFAM" id="SSF57903">
    <property type="entry name" value="FYVE/PHD zinc finger"/>
    <property type="match status" value="1"/>
</dbReference>
<keyword evidence="5 13" id="KW-0863">Zinc-finger</keyword>
<feature type="domain" description="FYVE-type" evidence="16">
    <location>
        <begin position="993"/>
        <end position="1044"/>
    </location>
</feature>
<evidence type="ECO:0000256" key="2">
    <source>
        <dbReference type="ARBA" id="ARBA00007471"/>
    </source>
</evidence>
<evidence type="ECO:0000256" key="4">
    <source>
        <dbReference type="ARBA" id="ARBA00022723"/>
    </source>
</evidence>
<keyword evidence="19" id="KW-1185">Reference proteome</keyword>
<feature type="region of interest" description="Disordered" evidence="15">
    <location>
        <begin position="782"/>
        <end position="849"/>
    </location>
</feature>
<comment type="caution">
    <text evidence="18">The sequence shown here is derived from an EMBL/GenBank/DDBJ whole genome shotgun (WGS) entry which is preliminary data.</text>
</comment>
<dbReference type="GO" id="GO:0008270">
    <property type="term" value="F:zinc ion binding"/>
    <property type="evidence" value="ECO:0007669"/>
    <property type="project" value="UniProtKB-KW"/>
</dbReference>
<evidence type="ECO:0000256" key="8">
    <source>
        <dbReference type="ARBA" id="ARBA00023098"/>
    </source>
</evidence>
<dbReference type="InterPro" id="IPR016130">
    <property type="entry name" value="Tyr_Pase_AS"/>
</dbReference>
<dbReference type="PANTHER" id="PTHR10807">
    <property type="entry name" value="MYOTUBULARIN-RELATED"/>
    <property type="match status" value="1"/>
</dbReference>
<keyword evidence="6" id="KW-0378">Hydrolase</keyword>
<dbReference type="GO" id="GO:0005737">
    <property type="term" value="C:cytoplasm"/>
    <property type="evidence" value="ECO:0007669"/>
    <property type="project" value="TreeGrafter"/>
</dbReference>
<dbReference type="SMART" id="SM00064">
    <property type="entry name" value="FYVE"/>
    <property type="match status" value="1"/>
</dbReference>
<dbReference type="Proteomes" id="UP000230750">
    <property type="component" value="Unassembled WGS sequence"/>
</dbReference>
<name>A0A2G8K3W4_STIJA</name>
<feature type="compositionally biased region" description="Basic and acidic residues" evidence="15">
    <location>
        <begin position="831"/>
        <end position="845"/>
    </location>
</feature>
<dbReference type="PROSITE" id="PS00383">
    <property type="entry name" value="TYR_PHOSPHATASE_1"/>
    <property type="match status" value="1"/>
</dbReference>
<evidence type="ECO:0000256" key="10">
    <source>
        <dbReference type="ARBA" id="ARBA00032571"/>
    </source>
</evidence>
<keyword evidence="14" id="KW-0175">Coiled coil</keyword>
<dbReference type="GO" id="GO:0046856">
    <property type="term" value="P:phosphatidylinositol dephosphorylation"/>
    <property type="evidence" value="ECO:0007669"/>
    <property type="project" value="TreeGrafter"/>
</dbReference>
<dbReference type="GO" id="GO:0052629">
    <property type="term" value="F:phosphatidylinositol-3,5-bisphosphate 3-phosphatase activity"/>
    <property type="evidence" value="ECO:0007669"/>
    <property type="project" value="UniProtKB-EC"/>
</dbReference>
<evidence type="ECO:0000256" key="15">
    <source>
        <dbReference type="SAM" id="MobiDB-lite"/>
    </source>
</evidence>
<organism evidence="18 19">
    <name type="scientific">Stichopus japonicus</name>
    <name type="common">Sea cucumber</name>
    <dbReference type="NCBI Taxonomy" id="307972"/>
    <lineage>
        <taxon>Eukaryota</taxon>
        <taxon>Metazoa</taxon>
        <taxon>Echinodermata</taxon>
        <taxon>Eleutherozoa</taxon>
        <taxon>Echinozoa</taxon>
        <taxon>Holothuroidea</taxon>
        <taxon>Aspidochirotacea</taxon>
        <taxon>Aspidochirotida</taxon>
        <taxon>Stichopodidae</taxon>
        <taxon>Apostichopus</taxon>
    </lineage>
</organism>
<evidence type="ECO:0000256" key="1">
    <source>
        <dbReference type="ARBA" id="ARBA00004370"/>
    </source>
</evidence>
<dbReference type="Gene3D" id="3.30.40.10">
    <property type="entry name" value="Zinc/RING finger domain, C3HC4 (zinc finger)"/>
    <property type="match status" value="1"/>
</dbReference>
<evidence type="ECO:0000313" key="19">
    <source>
        <dbReference type="Proteomes" id="UP000230750"/>
    </source>
</evidence>
<evidence type="ECO:0000259" key="16">
    <source>
        <dbReference type="PROSITE" id="PS50178"/>
    </source>
</evidence>
<dbReference type="InterPro" id="IPR013083">
    <property type="entry name" value="Znf_RING/FYVE/PHD"/>
</dbReference>
<feature type="binding site" evidence="12">
    <location>
        <begin position="347"/>
        <end position="348"/>
    </location>
    <ligand>
        <name>substrate</name>
    </ligand>
</feature>
<dbReference type="InterPro" id="IPR000306">
    <property type="entry name" value="Znf_FYVE"/>
</dbReference>
<feature type="compositionally biased region" description="Low complexity" evidence="15">
    <location>
        <begin position="785"/>
        <end position="798"/>
    </location>
</feature>
<feature type="binding site" evidence="12">
    <location>
        <begin position="410"/>
        <end position="416"/>
    </location>
    <ligand>
        <name>substrate</name>
    </ligand>
</feature>
<dbReference type="InterPro" id="IPR030564">
    <property type="entry name" value="Myotubularin"/>
</dbReference>
<feature type="domain" description="Myotubularin phosphatase" evidence="17">
    <location>
        <begin position="164"/>
        <end position="573"/>
    </location>
</feature>
<evidence type="ECO:0000256" key="5">
    <source>
        <dbReference type="ARBA" id="ARBA00022771"/>
    </source>
</evidence>